<keyword evidence="2" id="KW-1133">Transmembrane helix</keyword>
<dbReference type="AlphaFoldDB" id="A0A9D9H0W3"/>
<dbReference type="Pfam" id="PF00092">
    <property type="entry name" value="VWA"/>
    <property type="match status" value="1"/>
</dbReference>
<feature type="domain" description="VWFA" evidence="3">
    <location>
        <begin position="397"/>
        <end position="568"/>
    </location>
</feature>
<dbReference type="PROSITE" id="PS50234">
    <property type="entry name" value="VWFA"/>
    <property type="match status" value="1"/>
</dbReference>
<feature type="region of interest" description="Disordered" evidence="1">
    <location>
        <begin position="863"/>
        <end position="902"/>
    </location>
</feature>
<evidence type="ECO:0000313" key="5">
    <source>
        <dbReference type="Proteomes" id="UP000823611"/>
    </source>
</evidence>
<keyword evidence="2" id="KW-0812">Transmembrane</keyword>
<dbReference type="Gene3D" id="3.40.50.880">
    <property type="match status" value="1"/>
</dbReference>
<sequence>MALIPVVVSFIVLMGIRMKSYGSIKKAIFITVRSVLSILLILALSGMNIFKTADTVTTIFCADLSASSREYVYNSKDFFDKSQKNIRENMLFGAVAFGTNAVLEKSVDENIFNWNFSSYIDDSATNIEESLKIASTVFDDDTSKRIVLVSDGSENMGDAIKQASVLKSKNIVVDAYIPKKDTGEEVQVTSIDVDKYINKNVWYDVGIVVDSTVNTTGVLRLYKDSSLVYNENVSITSGNNRFVIRDISEKGGNVVYRATIEPLEDTYTENNQIYESCYIDDVPYVMVIENNDSGREMKKLLEASKVNVVGVDANSSPTTVEQLDKYDAVVISDVNIDDLSQEFLQALDLYVKNLGGGLLVTAGENSLALGGYFNTPLENMLPINMQIKTEGENPNLGMIFVIDNSGSMDSANYGVSRMEMAKEAVIRSIDNLNPNDVVGVLSFDSTPTWVFEPSLVGENSEAIKTEVAKMQPEGGTSILPALSEAGKKMEDVDAKIKHIVLLTDGQAETQGYENVISGMKDAGITLSTVAVGNGADTSLLKSLADKSNGRYYFTNEFTDLPKIFANETLLAGKDYINNREFFPKSSDYSDILSNISDTPMISGYISSSLKQGADLVLSTDEDEPLLATWQYGIGRTAVWTSDMNGRWTDSWLSSDSGTNIIKNTVSWVMKQKISEDISASANVLGGKSKIIIESDSSSNIKSMKGTVISFDNNEYSVDFKNVSSGVFEGELSDTREGAYIVNLDIVYSDGKSENINTSFNIHYPIEYDITKNRDGENTIKKIVEITGGKVIENPEDVYSYDMNNVLSETNLDSFLIFSSIVLLLFDIFIRRFSFVSERIEKFIVNILGYKKIFKDRDKKVTVKKKDNPKAKPNKEVKDTSSVESVANNTASTLLNNKKKRNR</sequence>
<dbReference type="PANTHER" id="PTHR37947">
    <property type="entry name" value="BLL2462 PROTEIN"/>
    <property type="match status" value="1"/>
</dbReference>
<dbReference type="SMART" id="SM00327">
    <property type="entry name" value="VWA"/>
    <property type="match status" value="2"/>
</dbReference>
<gene>
    <name evidence="4" type="ORF">IAC55_04600</name>
</gene>
<dbReference type="PANTHER" id="PTHR37947:SF2">
    <property type="entry name" value="VON WILLEBRAND FACTOR TYPE A"/>
    <property type="match status" value="1"/>
</dbReference>
<reference evidence="4" key="1">
    <citation type="submission" date="2020-10" db="EMBL/GenBank/DDBJ databases">
        <authorList>
            <person name="Gilroy R."/>
        </authorList>
    </citation>
    <scope>NUCLEOTIDE SEQUENCE</scope>
    <source>
        <strain evidence="4">F6-4510</strain>
    </source>
</reference>
<dbReference type="InterPro" id="IPR010768">
    <property type="entry name" value="GATase1-like"/>
</dbReference>
<dbReference type="InterPro" id="IPR029062">
    <property type="entry name" value="Class_I_gatase-like"/>
</dbReference>
<dbReference type="InterPro" id="IPR036465">
    <property type="entry name" value="vWFA_dom_sf"/>
</dbReference>
<keyword evidence="2" id="KW-0472">Membrane</keyword>
<feature type="compositionally biased region" description="Polar residues" evidence="1">
    <location>
        <begin position="881"/>
        <end position="895"/>
    </location>
</feature>
<accession>A0A9D9H0W3</accession>
<dbReference type="InterPro" id="IPR002035">
    <property type="entry name" value="VWF_A"/>
</dbReference>
<dbReference type="SUPFAM" id="SSF53300">
    <property type="entry name" value="vWA-like"/>
    <property type="match status" value="2"/>
</dbReference>
<dbReference type="SUPFAM" id="SSF52317">
    <property type="entry name" value="Class I glutamine amidotransferase-like"/>
    <property type="match status" value="1"/>
</dbReference>
<dbReference type="CDD" id="cd00198">
    <property type="entry name" value="vWFA"/>
    <property type="match status" value="1"/>
</dbReference>
<evidence type="ECO:0000313" key="4">
    <source>
        <dbReference type="EMBL" id="MBO8434585.1"/>
    </source>
</evidence>
<proteinExistence type="predicted"/>
<evidence type="ECO:0000256" key="1">
    <source>
        <dbReference type="SAM" id="MobiDB-lite"/>
    </source>
</evidence>
<feature type="compositionally biased region" description="Basic and acidic residues" evidence="1">
    <location>
        <begin position="863"/>
        <end position="880"/>
    </location>
</feature>
<dbReference type="Pfam" id="PF07090">
    <property type="entry name" value="GATase1_like"/>
    <property type="match status" value="1"/>
</dbReference>
<reference evidence="4" key="2">
    <citation type="journal article" date="2021" name="PeerJ">
        <title>Extensive microbial diversity within the chicken gut microbiome revealed by metagenomics and culture.</title>
        <authorList>
            <person name="Gilroy R."/>
            <person name="Ravi A."/>
            <person name="Getino M."/>
            <person name="Pursley I."/>
            <person name="Horton D.L."/>
            <person name="Alikhan N.F."/>
            <person name="Baker D."/>
            <person name="Gharbi K."/>
            <person name="Hall N."/>
            <person name="Watson M."/>
            <person name="Adriaenssens E.M."/>
            <person name="Foster-Nyarko E."/>
            <person name="Jarju S."/>
            <person name="Secka A."/>
            <person name="Antonio M."/>
            <person name="Oren A."/>
            <person name="Chaudhuri R.R."/>
            <person name="La Ragione R."/>
            <person name="Hildebrand F."/>
            <person name="Pallen M.J."/>
        </authorList>
    </citation>
    <scope>NUCLEOTIDE SEQUENCE</scope>
    <source>
        <strain evidence="4">F6-4510</strain>
    </source>
</reference>
<organism evidence="4 5">
    <name type="scientific">Candidatus Fimicola merdigallinarum</name>
    <dbReference type="NCBI Taxonomy" id="2840819"/>
    <lineage>
        <taxon>Bacteria</taxon>
        <taxon>Bacillati</taxon>
        <taxon>Bacillota</taxon>
        <taxon>Clostridia</taxon>
        <taxon>Lachnospirales</taxon>
        <taxon>Lachnospiraceae</taxon>
        <taxon>Lachnospiraceae incertae sedis</taxon>
        <taxon>Candidatus Fimicola</taxon>
    </lineage>
</organism>
<protein>
    <submittedName>
        <fullName evidence="4">VWA domain-containing protein</fullName>
    </submittedName>
</protein>
<evidence type="ECO:0000259" key="3">
    <source>
        <dbReference type="PROSITE" id="PS50234"/>
    </source>
</evidence>
<feature type="transmembrane region" description="Helical" evidence="2">
    <location>
        <begin position="27"/>
        <end position="50"/>
    </location>
</feature>
<comment type="caution">
    <text evidence="4">The sequence shown here is derived from an EMBL/GenBank/DDBJ whole genome shotgun (WGS) entry which is preliminary data.</text>
</comment>
<dbReference type="Gene3D" id="3.40.50.410">
    <property type="entry name" value="von Willebrand factor, type A domain"/>
    <property type="match status" value="2"/>
</dbReference>
<evidence type="ECO:0000256" key="2">
    <source>
        <dbReference type="SAM" id="Phobius"/>
    </source>
</evidence>
<name>A0A9D9H0W3_9FIRM</name>
<dbReference type="EMBL" id="JADIMX010000086">
    <property type="protein sequence ID" value="MBO8434585.1"/>
    <property type="molecule type" value="Genomic_DNA"/>
</dbReference>
<dbReference type="Proteomes" id="UP000823611">
    <property type="component" value="Unassembled WGS sequence"/>
</dbReference>